<gene>
    <name evidence="1" type="ORF">FRD01_13030</name>
</gene>
<keyword evidence="2" id="KW-1185">Reference proteome</keyword>
<accession>A0A5B8XSG7</accession>
<dbReference type="EMBL" id="CP042467">
    <property type="protein sequence ID" value="QED28137.1"/>
    <property type="molecule type" value="Genomic_DNA"/>
</dbReference>
<evidence type="ECO:0000313" key="2">
    <source>
        <dbReference type="Proteomes" id="UP000321595"/>
    </source>
</evidence>
<evidence type="ECO:0008006" key="3">
    <source>
        <dbReference type="Google" id="ProtNLM"/>
    </source>
</evidence>
<evidence type="ECO:0000313" key="1">
    <source>
        <dbReference type="EMBL" id="QED28137.1"/>
    </source>
</evidence>
<dbReference type="RefSeq" id="WP_146960293.1">
    <property type="nucleotide sequence ID" value="NZ_CP042467.1"/>
</dbReference>
<sequence>MQRKVPSPAEIGFEREVRLETTRRLNEITSKVGWAAQYDLDGSGRIEQNEWEILKDRVEAEVRAEKGGTTAPAEEAETNW</sequence>
<dbReference type="Proteomes" id="UP000321595">
    <property type="component" value="Chromosome"/>
</dbReference>
<dbReference type="AlphaFoldDB" id="A0A5B8XSG7"/>
<name>A0A5B8XSG7_9DELT</name>
<dbReference type="InterPro" id="IPR018247">
    <property type="entry name" value="EF_Hand_1_Ca_BS"/>
</dbReference>
<proteinExistence type="predicted"/>
<organism evidence="1 2">
    <name type="scientific">Microvenator marinus</name>
    <dbReference type="NCBI Taxonomy" id="2600177"/>
    <lineage>
        <taxon>Bacteria</taxon>
        <taxon>Deltaproteobacteria</taxon>
        <taxon>Bradymonadales</taxon>
        <taxon>Microvenatoraceae</taxon>
        <taxon>Microvenator</taxon>
    </lineage>
</organism>
<dbReference type="PROSITE" id="PS00018">
    <property type="entry name" value="EF_HAND_1"/>
    <property type="match status" value="1"/>
</dbReference>
<protein>
    <recommendedName>
        <fullName evidence="3">EF-hand domain-containing protein</fullName>
    </recommendedName>
</protein>
<reference evidence="1 2" key="1">
    <citation type="submission" date="2019-08" db="EMBL/GenBank/DDBJ databases">
        <authorList>
            <person name="Liang Q."/>
        </authorList>
    </citation>
    <scope>NUCLEOTIDE SEQUENCE [LARGE SCALE GENOMIC DNA]</scope>
    <source>
        <strain evidence="1 2">V1718</strain>
    </source>
</reference>
<dbReference type="KEGG" id="bbae:FRD01_13030"/>